<evidence type="ECO:0000313" key="3">
    <source>
        <dbReference type="EMBL" id="WUN78117.1"/>
    </source>
</evidence>
<keyword evidence="4" id="KW-1185">Reference proteome</keyword>
<dbReference type="InterPro" id="IPR011051">
    <property type="entry name" value="RmlC_Cupin_sf"/>
</dbReference>
<dbReference type="Proteomes" id="UP001432312">
    <property type="component" value="Chromosome"/>
</dbReference>
<reference evidence="3" key="1">
    <citation type="submission" date="2022-10" db="EMBL/GenBank/DDBJ databases">
        <title>The complete genomes of actinobacterial strains from the NBC collection.</title>
        <authorList>
            <person name="Joergensen T.S."/>
            <person name="Alvarez Arevalo M."/>
            <person name="Sterndorff E.B."/>
            <person name="Faurdal D."/>
            <person name="Vuksanovic O."/>
            <person name="Mourched A.-S."/>
            <person name="Charusanti P."/>
            <person name="Shaw S."/>
            <person name="Blin K."/>
            <person name="Weber T."/>
        </authorList>
    </citation>
    <scope>NUCLEOTIDE SEQUENCE</scope>
    <source>
        <strain evidence="3">NBC_00303</strain>
    </source>
</reference>
<gene>
    <name evidence="3" type="ORF">OHA91_06220</name>
</gene>
<dbReference type="CDD" id="cd00438">
    <property type="entry name" value="cupin_RmlC"/>
    <property type="match status" value="1"/>
</dbReference>
<proteinExistence type="inferred from homology"/>
<dbReference type="PANTHER" id="PTHR21047:SF2">
    <property type="entry name" value="THYMIDINE DIPHOSPHO-4-KETO-RHAMNOSE 3,5-EPIMERASE"/>
    <property type="match status" value="1"/>
</dbReference>
<sequence>MESRKLSVEGAIEFTPRVFDDERGIFLSPYQESAFSDATGGHTLFRVAQTNHSRSRKGVVRGLHYTLTPPGCAKYVYCARGKTLDIAVDVRVGSPTFGKWDAVLLDTEVFRSVYFPVGVAHGFVALEDDTVVSYLLSGEYVPEHELALSILDPDLALPIPGDIEPVLSERDLAAPTLEKAASDGLLPDYAECLAIDRALRPA</sequence>
<dbReference type="RefSeq" id="WP_158714712.1">
    <property type="nucleotide sequence ID" value="NZ_CP108036.1"/>
</dbReference>
<dbReference type="EMBL" id="CP108036">
    <property type="protein sequence ID" value="WUN78117.1"/>
    <property type="molecule type" value="Genomic_DNA"/>
</dbReference>
<dbReference type="GeneID" id="95495613"/>
<evidence type="ECO:0000256" key="2">
    <source>
        <dbReference type="ARBA" id="ARBA00023235"/>
    </source>
</evidence>
<protein>
    <submittedName>
        <fullName evidence="3">dTDP-4-dehydrorhamnose 3,5-epimerase</fullName>
    </submittedName>
</protein>
<evidence type="ECO:0000256" key="1">
    <source>
        <dbReference type="ARBA" id="ARBA00010154"/>
    </source>
</evidence>
<dbReference type="Gene3D" id="2.60.120.10">
    <property type="entry name" value="Jelly Rolls"/>
    <property type="match status" value="1"/>
</dbReference>
<dbReference type="InterPro" id="IPR014710">
    <property type="entry name" value="RmlC-like_jellyroll"/>
</dbReference>
<dbReference type="Pfam" id="PF00908">
    <property type="entry name" value="dTDP_sugar_isom"/>
    <property type="match status" value="1"/>
</dbReference>
<evidence type="ECO:0000313" key="4">
    <source>
        <dbReference type="Proteomes" id="UP001432312"/>
    </source>
</evidence>
<dbReference type="InterPro" id="IPR000888">
    <property type="entry name" value="RmlC-like"/>
</dbReference>
<keyword evidence="2" id="KW-0413">Isomerase</keyword>
<comment type="similarity">
    <text evidence="1">Belongs to the dTDP-4-dehydrorhamnose 3,5-epimerase family.</text>
</comment>
<dbReference type="PANTHER" id="PTHR21047">
    <property type="entry name" value="DTDP-6-DEOXY-D-GLUCOSE-3,5 EPIMERASE"/>
    <property type="match status" value="1"/>
</dbReference>
<name>A0ABZ1Q621_9ACTN</name>
<accession>A0ABZ1Q621</accession>
<dbReference type="SUPFAM" id="SSF51182">
    <property type="entry name" value="RmlC-like cupins"/>
    <property type="match status" value="1"/>
</dbReference>
<organism evidence="3 4">
    <name type="scientific">Streptomyces erythrochromogenes</name>
    <dbReference type="NCBI Taxonomy" id="285574"/>
    <lineage>
        <taxon>Bacteria</taxon>
        <taxon>Bacillati</taxon>
        <taxon>Actinomycetota</taxon>
        <taxon>Actinomycetes</taxon>
        <taxon>Kitasatosporales</taxon>
        <taxon>Streptomycetaceae</taxon>
        <taxon>Streptomyces</taxon>
    </lineage>
</organism>